<proteinExistence type="predicted"/>
<name>A0A8E0WSW3_9SPHN</name>
<reference evidence="1 2" key="1">
    <citation type="submission" date="2014-05" db="EMBL/GenBank/DDBJ databases">
        <title>Genome Announcement of Sphingobium lucknowense F2.</title>
        <authorList>
            <person name="Lal R."/>
            <person name="Negi V."/>
            <person name="Lata P."/>
            <person name="Sangwan N."/>
            <person name="Gupta S.K."/>
            <person name="Rao D.L.N."/>
            <person name="Das S."/>
        </authorList>
    </citation>
    <scope>NUCLEOTIDE SEQUENCE [LARGE SCALE GENOMIC DNA]</scope>
    <source>
        <strain evidence="1 2">F2</strain>
    </source>
</reference>
<organism evidence="1 2">
    <name type="scientific">Sphingobium indicum F2</name>
    <dbReference type="NCBI Taxonomy" id="1450518"/>
    <lineage>
        <taxon>Bacteria</taxon>
        <taxon>Pseudomonadati</taxon>
        <taxon>Pseudomonadota</taxon>
        <taxon>Alphaproteobacteria</taxon>
        <taxon>Sphingomonadales</taxon>
        <taxon>Sphingomonadaceae</taxon>
        <taxon>Sphingobium</taxon>
    </lineage>
</organism>
<dbReference type="EMBL" id="JANF02000048">
    <property type="protein sequence ID" value="KER36691.1"/>
    <property type="molecule type" value="Genomic_DNA"/>
</dbReference>
<dbReference type="Proteomes" id="UP000028135">
    <property type="component" value="Unassembled WGS sequence"/>
</dbReference>
<accession>A0A8E0WSW3</accession>
<dbReference type="AlphaFoldDB" id="A0A8E0WSW3"/>
<evidence type="ECO:0000313" key="2">
    <source>
        <dbReference type="Proteomes" id="UP000028135"/>
    </source>
</evidence>
<evidence type="ECO:0000313" key="1">
    <source>
        <dbReference type="EMBL" id="KER36691.1"/>
    </source>
</evidence>
<comment type="caution">
    <text evidence="1">The sequence shown here is derived from an EMBL/GenBank/DDBJ whole genome shotgun (WGS) entry which is preliminary data.</text>
</comment>
<gene>
    <name evidence="1" type="ORF">AL00_09465</name>
</gene>
<protein>
    <submittedName>
        <fullName evidence="1">Uncharacterized protein</fullName>
    </submittedName>
</protein>
<sequence length="108" mass="11771">MMSPALEILPPLADEPVPPFALPVLLDDDGRAWLPHGFRADMFTLTQVCEGIAIGWAPVPELGKVLLHFIGGNPFAPTDEALAAALSKRGLRRMIADLQSIERQWEGD</sequence>
<dbReference type="RefSeq" id="WP_020820933.1">
    <property type="nucleotide sequence ID" value="NZ_JANF02000048.1"/>
</dbReference>